<name>A0A3P8XVB1_ESOLU</name>
<dbReference type="GO" id="GO:0016567">
    <property type="term" value="P:protein ubiquitination"/>
    <property type="evidence" value="ECO:0007669"/>
    <property type="project" value="UniProtKB-UniPathway"/>
</dbReference>
<evidence type="ECO:0000256" key="1">
    <source>
        <dbReference type="ARBA" id="ARBA00004906"/>
    </source>
</evidence>
<dbReference type="AlphaFoldDB" id="A0A3P8XVB1"/>
<dbReference type="SMART" id="SM00969">
    <property type="entry name" value="SOCS_box"/>
    <property type="match status" value="1"/>
</dbReference>
<evidence type="ECO:0000313" key="7">
    <source>
        <dbReference type="Ensembl" id="ENSELUP00000007690.1"/>
    </source>
</evidence>
<dbReference type="InParanoid" id="A0A3P8XVB1"/>
<evidence type="ECO:0000313" key="8">
    <source>
        <dbReference type="Proteomes" id="UP000265140"/>
    </source>
</evidence>
<comment type="pathway">
    <text evidence="1">Protein modification; protein ubiquitination.</text>
</comment>
<dbReference type="Gene3D" id="1.25.40.20">
    <property type="entry name" value="Ankyrin repeat-containing domain"/>
    <property type="match status" value="1"/>
</dbReference>
<dbReference type="GeneID" id="105021818"/>
<dbReference type="UniPathway" id="UPA00143"/>
<dbReference type="PANTHER" id="PTHR24136:SF53">
    <property type="entry name" value="ANKYRIN REPEAT AND SOCS BOX CONTAINING 13"/>
    <property type="match status" value="1"/>
</dbReference>
<dbReference type="InterPro" id="IPR051573">
    <property type="entry name" value="Ankyrin-SOCS_box_domain"/>
</dbReference>
<dbReference type="KEGG" id="els:105021818"/>
<dbReference type="PROSITE" id="PS50225">
    <property type="entry name" value="SOCS"/>
    <property type="match status" value="1"/>
</dbReference>
<dbReference type="PROSITE" id="PS50088">
    <property type="entry name" value="ANK_REPEAT"/>
    <property type="match status" value="5"/>
</dbReference>
<proteinExistence type="inferred from homology"/>
<reference evidence="8" key="1">
    <citation type="journal article" date="2014" name="PLoS ONE">
        <title>The genome and linkage map of the northern pike (Esox lucius): conserved synteny revealed between the salmonid sister group and the Neoteleostei.</title>
        <authorList>
            <person name="Rondeau E.B."/>
            <person name="Minkley D.R."/>
            <person name="Leong J.S."/>
            <person name="Messmer A.M."/>
            <person name="Jantzen J.R."/>
            <person name="von Schalburg K.R."/>
            <person name="Lemon C."/>
            <person name="Bird N.H."/>
            <person name="Koop B.F."/>
        </authorList>
    </citation>
    <scope>NUCLEOTIDE SEQUENCE</scope>
</reference>
<dbReference type="Gene3D" id="1.10.750.20">
    <property type="entry name" value="SOCS box"/>
    <property type="match status" value="1"/>
</dbReference>
<dbReference type="GeneTree" id="ENSGT00940000165059"/>
<protein>
    <recommendedName>
        <fullName evidence="6">SOCS box domain-containing protein</fullName>
    </recommendedName>
</protein>
<reference evidence="7" key="4">
    <citation type="submission" date="2025-09" db="UniProtKB">
        <authorList>
            <consortium name="Ensembl"/>
        </authorList>
    </citation>
    <scope>IDENTIFICATION</scope>
</reference>
<dbReference type="PROSITE" id="PS50297">
    <property type="entry name" value="ANK_REP_REGION"/>
    <property type="match status" value="5"/>
</dbReference>
<dbReference type="OrthoDB" id="10252328at2759"/>
<keyword evidence="3" id="KW-0677">Repeat</keyword>
<evidence type="ECO:0000259" key="6">
    <source>
        <dbReference type="PROSITE" id="PS50225"/>
    </source>
</evidence>
<dbReference type="Bgee" id="ENSELUG00000008439">
    <property type="expression patterns" value="Expressed in ovary and 10 other cell types or tissues"/>
</dbReference>
<keyword evidence="4 5" id="KW-0040">ANK repeat</keyword>
<accession>A0A3P8XVB1</accession>
<feature type="repeat" description="ANK" evidence="5">
    <location>
        <begin position="55"/>
        <end position="87"/>
    </location>
</feature>
<dbReference type="InterPro" id="IPR002110">
    <property type="entry name" value="Ankyrin_rpt"/>
</dbReference>
<evidence type="ECO:0000256" key="4">
    <source>
        <dbReference type="ARBA" id="ARBA00023043"/>
    </source>
</evidence>
<feature type="repeat" description="ANK" evidence="5">
    <location>
        <begin position="120"/>
        <end position="152"/>
    </location>
</feature>
<reference evidence="7" key="3">
    <citation type="submission" date="2025-08" db="UniProtKB">
        <authorList>
            <consortium name="Ensembl"/>
        </authorList>
    </citation>
    <scope>IDENTIFICATION</scope>
</reference>
<dbReference type="GO" id="GO:0045732">
    <property type="term" value="P:positive regulation of protein catabolic process"/>
    <property type="evidence" value="ECO:0007669"/>
    <property type="project" value="TreeGrafter"/>
</dbReference>
<feature type="repeat" description="ANK" evidence="5">
    <location>
        <begin position="153"/>
        <end position="185"/>
    </location>
</feature>
<feature type="repeat" description="ANK" evidence="5">
    <location>
        <begin position="88"/>
        <end position="116"/>
    </location>
</feature>
<dbReference type="Proteomes" id="UP000265140">
    <property type="component" value="Chromosome 19"/>
</dbReference>
<organism evidence="7 8">
    <name type="scientific">Esox lucius</name>
    <name type="common">Northern pike</name>
    <dbReference type="NCBI Taxonomy" id="8010"/>
    <lineage>
        <taxon>Eukaryota</taxon>
        <taxon>Metazoa</taxon>
        <taxon>Chordata</taxon>
        <taxon>Craniata</taxon>
        <taxon>Vertebrata</taxon>
        <taxon>Euteleostomi</taxon>
        <taxon>Actinopterygii</taxon>
        <taxon>Neopterygii</taxon>
        <taxon>Teleostei</taxon>
        <taxon>Protacanthopterygii</taxon>
        <taxon>Esociformes</taxon>
        <taxon>Esocidae</taxon>
        <taxon>Esox</taxon>
    </lineage>
</organism>
<keyword evidence="8" id="KW-1185">Reference proteome</keyword>
<evidence type="ECO:0000256" key="2">
    <source>
        <dbReference type="ARBA" id="ARBA00005949"/>
    </source>
</evidence>
<dbReference type="SUPFAM" id="SSF48403">
    <property type="entry name" value="Ankyrin repeat"/>
    <property type="match status" value="1"/>
</dbReference>
<evidence type="ECO:0000256" key="3">
    <source>
        <dbReference type="ARBA" id="ARBA00022737"/>
    </source>
</evidence>
<dbReference type="InterPro" id="IPR036770">
    <property type="entry name" value="Ankyrin_rpt-contain_sf"/>
</dbReference>
<dbReference type="Pfam" id="PF12796">
    <property type="entry name" value="Ank_2"/>
    <property type="match status" value="2"/>
</dbReference>
<reference evidence="7" key="2">
    <citation type="submission" date="2020-02" db="EMBL/GenBank/DDBJ databases">
        <title>Esox lucius (northern pike) genome, fEsoLuc1, primary haplotype.</title>
        <authorList>
            <person name="Myers G."/>
            <person name="Karagic N."/>
            <person name="Meyer A."/>
            <person name="Pippel M."/>
            <person name="Reichard M."/>
            <person name="Winkler S."/>
            <person name="Tracey A."/>
            <person name="Sims Y."/>
            <person name="Howe K."/>
            <person name="Rhie A."/>
            <person name="Formenti G."/>
            <person name="Durbin R."/>
            <person name="Fedrigo O."/>
            <person name="Jarvis E.D."/>
        </authorList>
    </citation>
    <scope>NUCLEOTIDE SEQUENCE [LARGE SCALE GENOMIC DNA]</scope>
</reference>
<feature type="repeat" description="ANK" evidence="5">
    <location>
        <begin position="185"/>
        <end position="217"/>
    </location>
</feature>
<sequence length="294" mass="31518">MEITRTRPSLFGDIAHGLGFWTDRSAVHEAAAQGKALQLQQLIQGGAAVNIVAVDSITPLHEACIQGQTQCVQLLLDAGAQVDARNIDGSTPLCDACAAGSLECVKLLIQHGAAVNPPLFTFTPLHEACMGGNADCVQLMIDVGALTEAYDSHFGTPLHVACARQHFDCAKVLLNAGANVNAAKFHETALHYAAKVKNVDLIKLLIEFGGNIYATDNLGKKPINYTSPGSPTNICLAFYENTPLSLQQISRVALRKALGRRALDSVSKLGLPNRIVCYVLYQPPPDLDLDIDYF</sequence>
<dbReference type="Pfam" id="PF00023">
    <property type="entry name" value="Ank"/>
    <property type="match status" value="1"/>
</dbReference>
<dbReference type="CTD" id="556808"/>
<comment type="similarity">
    <text evidence="2">Belongs to the ankyrin SOCS box (ASB) family.</text>
</comment>
<dbReference type="OMA" id="AGFWVER"/>
<feature type="domain" description="SOCS box" evidence="6">
    <location>
        <begin position="236"/>
        <end position="285"/>
    </location>
</feature>
<dbReference type="RefSeq" id="XP_010888057.1">
    <property type="nucleotide sequence ID" value="XM_010889755.3"/>
</dbReference>
<dbReference type="FunCoup" id="A0A3P8XVB1">
    <property type="interactions" value="1140"/>
</dbReference>
<dbReference type="FunFam" id="1.25.40.20:FF:000016">
    <property type="entry name" value="Ankyrin repeat and SOCS box containing 5"/>
    <property type="match status" value="1"/>
</dbReference>
<dbReference type="Ensembl" id="ENSELUT00000006843.3">
    <property type="protein sequence ID" value="ENSELUP00000007690.1"/>
    <property type="gene ID" value="ENSELUG00000008439.3"/>
</dbReference>
<dbReference type="STRING" id="8010.ENSELUP00000007690"/>
<dbReference type="InterPro" id="IPR001496">
    <property type="entry name" value="SOCS_box"/>
</dbReference>
<dbReference type="Pfam" id="PF07525">
    <property type="entry name" value="SOCS_box"/>
    <property type="match status" value="1"/>
</dbReference>
<dbReference type="PANTHER" id="PTHR24136">
    <property type="entry name" value="SOWAH (DROSOPHILA) HOMOLOG"/>
    <property type="match status" value="1"/>
</dbReference>
<dbReference type="SMART" id="SM00248">
    <property type="entry name" value="ANK"/>
    <property type="match status" value="6"/>
</dbReference>
<evidence type="ECO:0000256" key="5">
    <source>
        <dbReference type="PROSITE-ProRule" id="PRU00023"/>
    </source>
</evidence>